<keyword evidence="2" id="KW-1185">Reference proteome</keyword>
<gene>
    <name evidence="1" type="ORF">O181_123584</name>
</gene>
<protein>
    <submittedName>
        <fullName evidence="1">Uncharacterized protein</fullName>
    </submittedName>
</protein>
<sequence>MVLQDILIEIYPSSEVPLSRINTEGLVKRIRQISNYPPDPDAEGSDELDGEELEVVRNSIGHQSSTSHSHPPAKRFKSHIISSTPRTFQPALATLPTSVPPASPSSSTTRPALIPALRPSPIVTSQQLQPVSSSSRISEELSPFPFPAAQVFQQRERWPIQVTREDQNLANENQDAVARLFRRVDRNSTELIEHANDRTINGIASEKMAAKFAGYEDELINDFQRTFDHLGRDN</sequence>
<name>A0A9Q3KQB4_9BASI</name>
<accession>A0A9Q3KQB4</accession>
<comment type="caution">
    <text evidence="1">The sequence shown here is derived from an EMBL/GenBank/DDBJ whole genome shotgun (WGS) entry which is preliminary data.</text>
</comment>
<evidence type="ECO:0000313" key="1">
    <source>
        <dbReference type="EMBL" id="MBW0583869.1"/>
    </source>
</evidence>
<dbReference type="AlphaFoldDB" id="A0A9Q3KQB4"/>
<organism evidence="1 2">
    <name type="scientific">Austropuccinia psidii MF-1</name>
    <dbReference type="NCBI Taxonomy" id="1389203"/>
    <lineage>
        <taxon>Eukaryota</taxon>
        <taxon>Fungi</taxon>
        <taxon>Dikarya</taxon>
        <taxon>Basidiomycota</taxon>
        <taxon>Pucciniomycotina</taxon>
        <taxon>Pucciniomycetes</taxon>
        <taxon>Pucciniales</taxon>
        <taxon>Sphaerophragmiaceae</taxon>
        <taxon>Austropuccinia</taxon>
    </lineage>
</organism>
<dbReference type="Proteomes" id="UP000765509">
    <property type="component" value="Unassembled WGS sequence"/>
</dbReference>
<proteinExistence type="predicted"/>
<reference evidence="1" key="1">
    <citation type="submission" date="2021-03" db="EMBL/GenBank/DDBJ databases">
        <title>Draft genome sequence of rust myrtle Austropuccinia psidii MF-1, a brazilian biotype.</title>
        <authorList>
            <person name="Quecine M.C."/>
            <person name="Pachon D.M.R."/>
            <person name="Bonatelli M.L."/>
            <person name="Correr F.H."/>
            <person name="Franceschini L.M."/>
            <person name="Leite T.F."/>
            <person name="Margarido G.R.A."/>
            <person name="Almeida C.A."/>
            <person name="Ferrarezi J.A."/>
            <person name="Labate C.A."/>
        </authorList>
    </citation>
    <scope>NUCLEOTIDE SEQUENCE</scope>
    <source>
        <strain evidence="1">MF-1</strain>
    </source>
</reference>
<evidence type="ECO:0000313" key="2">
    <source>
        <dbReference type="Proteomes" id="UP000765509"/>
    </source>
</evidence>
<dbReference type="EMBL" id="AVOT02116217">
    <property type="protein sequence ID" value="MBW0583869.1"/>
    <property type="molecule type" value="Genomic_DNA"/>
</dbReference>